<organism evidence="1 2">
    <name type="scientific">Anaerocolumna cellulosilytica</name>
    <dbReference type="NCBI Taxonomy" id="433286"/>
    <lineage>
        <taxon>Bacteria</taxon>
        <taxon>Bacillati</taxon>
        <taxon>Bacillota</taxon>
        <taxon>Clostridia</taxon>
        <taxon>Lachnospirales</taxon>
        <taxon>Lachnospiraceae</taxon>
        <taxon>Anaerocolumna</taxon>
    </lineage>
</organism>
<reference evidence="1 2" key="1">
    <citation type="journal article" date="2016" name="Int. J. Syst. Evol. Microbiol.">
        <title>Descriptions of Anaerotaenia torta gen. nov., sp. nov. and Anaerocolumna cellulosilytica gen. nov., sp. nov. isolated from a methanogenic reactor of cattle waste.</title>
        <authorList>
            <person name="Uek A."/>
            <person name="Ohtaki Y."/>
            <person name="Kaku N."/>
            <person name="Ueki K."/>
        </authorList>
    </citation>
    <scope>NUCLEOTIDE SEQUENCE [LARGE SCALE GENOMIC DNA]</scope>
    <source>
        <strain evidence="1 2">SN021</strain>
    </source>
</reference>
<sequence>MDIRYRLYPYPVLAYFNDDYVDSKFDVSAQCGNRGYDVEIIVNVELVNEKLNEMIKQGKAVLLYHLECAQSGYRDIHKTDKLSDKIVLKDSKLNGELHFCPYILANETLNDYSNVKFNPDYSKPVKKIEKGCILAVGRQFNWDISKKKSDLLKSASPFRIIKNMDKSVSEMVVEYESNHNIIIKLCEKDIAIYKSMKDDPGVRDILNSAIVVPALMYVLEKLAATDEDTMEAEFGCQAWYISIKQTLEKSFKIPLSSLKDENIFSLAQRMLRTPINNALEQLSVVGAKDDGEEEET</sequence>
<protein>
    <submittedName>
        <fullName evidence="1">Uncharacterized protein</fullName>
    </submittedName>
</protein>
<name>A0A6S6QX03_9FIRM</name>
<dbReference type="AlphaFoldDB" id="A0A6S6QX03"/>
<dbReference type="KEGG" id="acel:acsn021_11480"/>
<proteinExistence type="predicted"/>
<accession>A0A6S6QX03</accession>
<keyword evidence="2" id="KW-1185">Reference proteome</keyword>
<evidence type="ECO:0000313" key="2">
    <source>
        <dbReference type="Proteomes" id="UP000515561"/>
    </source>
</evidence>
<dbReference type="Proteomes" id="UP000515561">
    <property type="component" value="Chromosome"/>
</dbReference>
<evidence type="ECO:0000313" key="1">
    <source>
        <dbReference type="EMBL" id="BCJ93579.1"/>
    </source>
</evidence>
<gene>
    <name evidence="1" type="ORF">acsn021_11480</name>
</gene>
<dbReference type="EMBL" id="AP023367">
    <property type="protein sequence ID" value="BCJ93579.1"/>
    <property type="molecule type" value="Genomic_DNA"/>
</dbReference>
<dbReference type="RefSeq" id="WP_184090952.1">
    <property type="nucleotide sequence ID" value="NZ_AP023367.1"/>
</dbReference>